<dbReference type="InterPro" id="IPR029062">
    <property type="entry name" value="Class_I_gatase-like"/>
</dbReference>
<dbReference type="PROSITE" id="PS51007">
    <property type="entry name" value="CYTC"/>
    <property type="match status" value="1"/>
</dbReference>
<keyword evidence="1" id="KW-0813">Transport</keyword>
<feature type="region of interest" description="Disordered" evidence="7">
    <location>
        <begin position="405"/>
        <end position="470"/>
    </location>
</feature>
<organism evidence="9 10">
    <name type="scientific">Sediminicola luteus</name>
    <dbReference type="NCBI Taxonomy" id="319238"/>
    <lineage>
        <taxon>Bacteria</taxon>
        <taxon>Pseudomonadati</taxon>
        <taxon>Bacteroidota</taxon>
        <taxon>Flavobacteriia</taxon>
        <taxon>Flavobacteriales</taxon>
        <taxon>Flavobacteriaceae</taxon>
        <taxon>Sediminicola</taxon>
    </lineage>
</organism>
<protein>
    <submittedName>
        <fullName evidence="9">ThuA domain-containing protein</fullName>
    </submittedName>
</protein>
<evidence type="ECO:0000256" key="7">
    <source>
        <dbReference type="SAM" id="MobiDB-lite"/>
    </source>
</evidence>
<name>A0ABV2TUM5_9FLAO</name>
<gene>
    <name evidence="9" type="ORF">ABXZ32_06225</name>
</gene>
<dbReference type="Proteomes" id="UP001549773">
    <property type="component" value="Unassembled WGS sequence"/>
</dbReference>
<comment type="caution">
    <text evidence="9">The sequence shown here is derived from an EMBL/GenBank/DDBJ whole genome shotgun (WGS) entry which is preliminary data.</text>
</comment>
<dbReference type="SUPFAM" id="SSF46626">
    <property type="entry name" value="Cytochrome c"/>
    <property type="match status" value="1"/>
</dbReference>
<dbReference type="InterPro" id="IPR012938">
    <property type="entry name" value="Glc/Sorbosone_DH"/>
</dbReference>
<dbReference type="SUPFAM" id="SSF49299">
    <property type="entry name" value="PKD domain"/>
    <property type="match status" value="1"/>
</dbReference>
<dbReference type="CDD" id="cd04084">
    <property type="entry name" value="CBM6_xylanase-like"/>
    <property type="match status" value="1"/>
</dbReference>
<dbReference type="PANTHER" id="PTHR40469:SF2">
    <property type="entry name" value="GALACTOSE-BINDING DOMAIN-LIKE SUPERFAMILY PROTEIN"/>
    <property type="match status" value="1"/>
</dbReference>
<evidence type="ECO:0000256" key="2">
    <source>
        <dbReference type="ARBA" id="ARBA00022617"/>
    </source>
</evidence>
<accession>A0ABV2TUM5</accession>
<keyword evidence="5 6" id="KW-0408">Iron</keyword>
<keyword evidence="10" id="KW-1185">Reference proteome</keyword>
<dbReference type="Gene3D" id="1.10.760.10">
    <property type="entry name" value="Cytochrome c-like domain"/>
    <property type="match status" value="1"/>
</dbReference>
<dbReference type="PANTHER" id="PTHR40469">
    <property type="entry name" value="SECRETED GLYCOSYL HYDROLASE"/>
    <property type="match status" value="1"/>
</dbReference>
<keyword evidence="4" id="KW-0249">Electron transport</keyword>
<dbReference type="EMBL" id="JBEWYP010000002">
    <property type="protein sequence ID" value="MET7028981.1"/>
    <property type="molecule type" value="Genomic_DNA"/>
</dbReference>
<dbReference type="RefSeq" id="WP_354617804.1">
    <property type="nucleotide sequence ID" value="NZ_JBEWYP010000002.1"/>
</dbReference>
<dbReference type="SUPFAM" id="SSF52317">
    <property type="entry name" value="Class I glutamine amidotransferase-like"/>
    <property type="match status" value="1"/>
</dbReference>
<reference evidence="9 10" key="1">
    <citation type="submission" date="2024-07" db="EMBL/GenBank/DDBJ databases">
        <title>The genome sequence of type strain Sediminicola luteus GDMCC 1.2596T.</title>
        <authorList>
            <person name="Liu Y."/>
        </authorList>
    </citation>
    <scope>NUCLEOTIDE SEQUENCE [LARGE SCALE GENOMIC DNA]</scope>
    <source>
        <strain evidence="9 10">GDMCC 1.2596</strain>
    </source>
</reference>
<dbReference type="InterPro" id="IPR036909">
    <property type="entry name" value="Cyt_c-like_dom_sf"/>
</dbReference>
<evidence type="ECO:0000259" key="8">
    <source>
        <dbReference type="PROSITE" id="PS51007"/>
    </source>
</evidence>
<dbReference type="InterPro" id="IPR011041">
    <property type="entry name" value="Quinoprot_gluc/sorb_DH_b-prop"/>
</dbReference>
<dbReference type="Pfam" id="PF06283">
    <property type="entry name" value="ThuA"/>
    <property type="match status" value="1"/>
</dbReference>
<dbReference type="SUPFAM" id="SSF50952">
    <property type="entry name" value="Soluble quinoprotein glucose dehydrogenase"/>
    <property type="match status" value="1"/>
</dbReference>
<dbReference type="Gene3D" id="2.60.120.260">
    <property type="entry name" value="Galactose-binding domain-like"/>
    <property type="match status" value="1"/>
</dbReference>
<dbReference type="PRINTS" id="PR00606">
    <property type="entry name" value="CYTCHROMECID"/>
</dbReference>
<evidence type="ECO:0000313" key="10">
    <source>
        <dbReference type="Proteomes" id="UP001549773"/>
    </source>
</evidence>
<dbReference type="Pfam" id="PF00034">
    <property type="entry name" value="Cytochrom_C"/>
    <property type="match status" value="1"/>
</dbReference>
<dbReference type="InterPro" id="IPR035986">
    <property type="entry name" value="PKD_dom_sf"/>
</dbReference>
<keyword evidence="2 6" id="KW-0349">Heme</keyword>
<feature type="domain" description="Cytochrome c" evidence="8">
    <location>
        <begin position="864"/>
        <end position="949"/>
    </location>
</feature>
<dbReference type="Gene3D" id="2.60.40.10">
    <property type="entry name" value="Immunoglobulins"/>
    <property type="match status" value="1"/>
</dbReference>
<dbReference type="InterPro" id="IPR002324">
    <property type="entry name" value="Cyt_c_ID"/>
</dbReference>
<evidence type="ECO:0000256" key="5">
    <source>
        <dbReference type="ARBA" id="ARBA00023004"/>
    </source>
</evidence>
<evidence type="ECO:0000256" key="3">
    <source>
        <dbReference type="ARBA" id="ARBA00022723"/>
    </source>
</evidence>
<dbReference type="InterPro" id="IPR009056">
    <property type="entry name" value="Cyt_c-like_dom"/>
</dbReference>
<dbReference type="Gene3D" id="3.40.50.880">
    <property type="match status" value="1"/>
</dbReference>
<dbReference type="InterPro" id="IPR029010">
    <property type="entry name" value="ThuA-like"/>
</dbReference>
<evidence type="ECO:0000256" key="4">
    <source>
        <dbReference type="ARBA" id="ARBA00022982"/>
    </source>
</evidence>
<dbReference type="InterPro" id="IPR011042">
    <property type="entry name" value="6-blade_b-propeller_TolB-like"/>
</dbReference>
<dbReference type="Gene3D" id="2.120.10.30">
    <property type="entry name" value="TolB, C-terminal domain"/>
    <property type="match status" value="1"/>
</dbReference>
<proteinExistence type="predicted"/>
<dbReference type="Pfam" id="PF07995">
    <property type="entry name" value="GSDH"/>
    <property type="match status" value="1"/>
</dbReference>
<evidence type="ECO:0000256" key="1">
    <source>
        <dbReference type="ARBA" id="ARBA00022448"/>
    </source>
</evidence>
<keyword evidence="3 6" id="KW-0479">Metal-binding</keyword>
<sequence>MKSNVILTSCIALIFCFNACTEKQKATLLVFSKTDGFRHESINAGKDALLKMSKEKDFNVTFSEDAALFNDNELKQYGAVVFLNTTGDILNDEQQNSFERYIQAGGGYVGIHSATDTEYSWPWYGELAGAYFQDHPSDPSNVQKGKFTVTKKDHWATKGMPDEFEREDEFYSFKNISPKINVVLTIDDKSYIGGSNPDYHPMSWYQEYDGGRSFYTAMGHTDETYSEPLFLNHLWAGIHYAIGGDTPKPLDYAMAKPEENRFTKVVLADKLDEPIELSVLDDNRILFIQRKGEVRIFNLKTNELKTIATIPVSTKYVNKEGKESMGEDGLLGLNKDPNFSENHWIYLYYSHIEESANVLSRFELKGDELLMESEKVLLKIPTQREECCHTGGSIAWDKEGNLYLSTGDNTNPHGSDGYSPSDEREGRSPWDAQKSSANTNDLRGKIIRIKPNPDGTYTIPEGNLFPQGTPKTRPEIYTMGHRNPYRISVDQHTGFVYWGEVGPDASKPDSLRGPAGHDELGQARKAGNYGWPHFVGDNKAYNKYDFQNNKSLAKWDVNTPMNTSPNNTGLEQLPAAQKAFVWYPYGESTEFPLVGSGGRNAMAGPVFYSEDFKNAERAFPKYYDGKFFAYEWMRGWIMSITMDKEGNLASMERFMPNYRFSNPMDMEFASNGDLYMLEYGSGWFTANDDARLIRIEYNGGNRKPQIQMAANKMGGAVPFNLKLSAAGTVDADFDELNYTWEIISNKNFKKTLKGPDTNLTLGDIGVYKVLLTVDDGHGGINTQAMEVVAGNEPPVLTLEMPKNNKSFYVPNASLDYTIKVFDKEDGSLDKGIDSEEVAVNIDYLAEGYDKIEIAQGHRSADESTQHAAGKKAMDASDCMACHKSKEKSIGPSYFEVAKKYKDEPKALEYLSKKIISGGGGVWGEMAMAAHPQLSAKEASDIAQYILSMADQKPKEKTLPTKGAFVAKVPDNDLGNGVYIVRAAYSDKGANGMPSLQAEKSFVLRSAKVDVHGFDAYVDVNKMSFGGNNLAIPAKSDAYMVLDQIDLNGISSIQFAAAAPIAQLNAAGGKIEVRLGNPEGTLLGETNFIKASDAMGFAPSILNSPIALKGDYDGKPQDLYLVFVNKNAGEGQSLMVVMGIEIKMNNN</sequence>
<evidence type="ECO:0000256" key="6">
    <source>
        <dbReference type="PROSITE-ProRule" id="PRU00433"/>
    </source>
</evidence>
<dbReference type="InterPro" id="IPR013783">
    <property type="entry name" value="Ig-like_fold"/>
</dbReference>
<evidence type="ECO:0000313" key="9">
    <source>
        <dbReference type="EMBL" id="MET7028981.1"/>
    </source>
</evidence>